<keyword evidence="5" id="KW-1185">Reference proteome</keyword>
<evidence type="ECO:0000256" key="3">
    <source>
        <dbReference type="SAM" id="Phobius"/>
    </source>
</evidence>
<evidence type="ECO:0000313" key="5">
    <source>
        <dbReference type="Proteomes" id="UP000823046"/>
    </source>
</evidence>
<dbReference type="PANTHER" id="PTHR11802:SF201">
    <property type="entry name" value="CARBOXYPEPTIDASE"/>
    <property type="match status" value="1"/>
</dbReference>
<dbReference type="PROSITE" id="PS00560">
    <property type="entry name" value="CARBOXYPEPT_SER_HIS"/>
    <property type="match status" value="1"/>
</dbReference>
<reference evidence="4 5" key="1">
    <citation type="journal article" date="2020" name="bioRxiv">
        <title>Metabolic contributions of an alphaproteobacterial endosymbiont in the apicomplexan Cardiosporidium cionae.</title>
        <authorList>
            <person name="Hunter E.S."/>
            <person name="Paight C.J."/>
            <person name="Lane C.E."/>
        </authorList>
    </citation>
    <scope>NUCLEOTIDE SEQUENCE [LARGE SCALE GENOMIC DNA]</scope>
    <source>
        <strain evidence="4">ESH_2018</strain>
    </source>
</reference>
<dbReference type="InterPro" id="IPR001563">
    <property type="entry name" value="Peptidase_S10"/>
</dbReference>
<dbReference type="InterPro" id="IPR018202">
    <property type="entry name" value="Ser_caboxypep_ser_AS"/>
</dbReference>
<dbReference type="Gene3D" id="3.40.50.12670">
    <property type="match status" value="1"/>
</dbReference>
<dbReference type="EMBL" id="JADAQX010000322">
    <property type="protein sequence ID" value="KAF8820699.1"/>
    <property type="molecule type" value="Genomic_DNA"/>
</dbReference>
<keyword evidence="2" id="KW-0378">Hydrolase</keyword>
<dbReference type="PRINTS" id="PR00724">
    <property type="entry name" value="CRBOXYPTASEC"/>
</dbReference>
<proteinExistence type="inferred from homology"/>
<keyword evidence="3" id="KW-0812">Transmembrane</keyword>
<feature type="transmembrane region" description="Helical" evidence="3">
    <location>
        <begin position="12"/>
        <end position="33"/>
    </location>
</feature>
<dbReference type="Gene3D" id="3.40.50.1820">
    <property type="entry name" value="alpha/beta hydrolase"/>
    <property type="match status" value="1"/>
</dbReference>
<keyword evidence="2 4" id="KW-0121">Carboxypeptidase</keyword>
<evidence type="ECO:0000256" key="2">
    <source>
        <dbReference type="RuleBase" id="RU361156"/>
    </source>
</evidence>
<dbReference type="SUPFAM" id="SSF53474">
    <property type="entry name" value="alpha/beta-Hydrolases"/>
    <property type="match status" value="1"/>
</dbReference>
<dbReference type="InterPro" id="IPR029058">
    <property type="entry name" value="AB_hydrolase_fold"/>
</dbReference>
<protein>
    <recommendedName>
        <fullName evidence="2">Carboxypeptidase</fullName>
        <ecNumber evidence="2">3.4.16.-</ecNumber>
    </recommendedName>
</protein>
<accession>A0ABQ7J9R1</accession>
<dbReference type="Proteomes" id="UP000823046">
    <property type="component" value="Unassembled WGS sequence"/>
</dbReference>
<comment type="caution">
    <text evidence="4">The sequence shown here is derived from an EMBL/GenBank/DDBJ whole genome shotgun (WGS) entry which is preliminary data.</text>
</comment>
<sequence>MKIASSLGGLSIFLPVLLMVAVTVTLWVVPIVFSSDPDRITSLPGFSGTLPSRMWSGFIPVAGKSKFLHYWFIESENSPSTDPIVLWMQGGPGSSGMLGLLTEMGPFSTNDNSFTNKTSVPQIFENPWAWTKAANMIFFESPAPVGFSYCIHTCPQNNDTSTADENYEFLKNFFEKFPAYKKNTFFITGESYGGIYVPMLADRVNNDTSINFGGVAVGDGCTGISTRGGCGVDYNYWYVKTLYGHGQISAKLGENLLQKCTDWLQGTDKNNFRCEDLFNLVNQQAGQFNIYNLYDECSGKHDELLSINPAFSMVHQQNQIHRLASGSQSGVGGALNDYPCGAQRGMAAWLNNDKVKAALHVDIPNVHREFSYKSTEENVFPIYHRLLANKKRVLIYYGDTDVIVPYNGGEYWVNQMGFKIVEHWRPWTLYGKERTGGHLINFANDFMYLTVRGAGHMVPTFKPEASYVMITTFLKNGTFPGPTTSNIQSTLSRKAKLVEF</sequence>
<evidence type="ECO:0000313" key="4">
    <source>
        <dbReference type="EMBL" id="KAF8820699.1"/>
    </source>
</evidence>
<comment type="similarity">
    <text evidence="1 2">Belongs to the peptidase S10 family.</text>
</comment>
<gene>
    <name evidence="4" type="ORF">IE077_002911</name>
</gene>
<name>A0ABQ7J9R1_9APIC</name>
<dbReference type="PROSITE" id="PS00131">
    <property type="entry name" value="CARBOXYPEPT_SER_SER"/>
    <property type="match status" value="1"/>
</dbReference>
<dbReference type="EC" id="3.4.16.-" evidence="2"/>
<dbReference type="InterPro" id="IPR033124">
    <property type="entry name" value="Ser_caboxypep_his_AS"/>
</dbReference>
<dbReference type="PANTHER" id="PTHR11802">
    <property type="entry name" value="SERINE PROTEASE FAMILY S10 SERINE CARBOXYPEPTIDASE"/>
    <property type="match status" value="1"/>
</dbReference>
<dbReference type="GO" id="GO:0004180">
    <property type="term" value="F:carboxypeptidase activity"/>
    <property type="evidence" value="ECO:0007669"/>
    <property type="project" value="UniProtKB-KW"/>
</dbReference>
<keyword evidence="3" id="KW-1133">Transmembrane helix</keyword>
<organism evidence="4 5">
    <name type="scientific">Cardiosporidium cionae</name>
    <dbReference type="NCBI Taxonomy" id="476202"/>
    <lineage>
        <taxon>Eukaryota</taxon>
        <taxon>Sar</taxon>
        <taxon>Alveolata</taxon>
        <taxon>Apicomplexa</taxon>
        <taxon>Aconoidasida</taxon>
        <taxon>Nephromycida</taxon>
        <taxon>Cardiosporidium</taxon>
    </lineage>
</organism>
<keyword evidence="2" id="KW-0645">Protease</keyword>
<keyword evidence="3" id="KW-0472">Membrane</keyword>
<evidence type="ECO:0000256" key="1">
    <source>
        <dbReference type="ARBA" id="ARBA00009431"/>
    </source>
</evidence>
<dbReference type="Pfam" id="PF00450">
    <property type="entry name" value="Peptidase_S10"/>
    <property type="match status" value="1"/>
</dbReference>